<feature type="compositionally biased region" description="Polar residues" evidence="10">
    <location>
        <begin position="499"/>
        <end position="523"/>
    </location>
</feature>
<organism evidence="12 13">
    <name type="scientific">Lentinula detonsa</name>
    <dbReference type="NCBI Taxonomy" id="2804962"/>
    <lineage>
        <taxon>Eukaryota</taxon>
        <taxon>Fungi</taxon>
        <taxon>Dikarya</taxon>
        <taxon>Basidiomycota</taxon>
        <taxon>Agaricomycotina</taxon>
        <taxon>Agaricomycetes</taxon>
        <taxon>Agaricomycetidae</taxon>
        <taxon>Agaricales</taxon>
        <taxon>Marasmiineae</taxon>
        <taxon>Omphalotaceae</taxon>
        <taxon>Lentinula</taxon>
    </lineage>
</organism>
<feature type="region of interest" description="Disordered" evidence="10">
    <location>
        <begin position="338"/>
        <end position="362"/>
    </location>
</feature>
<feature type="region of interest" description="Disordered" evidence="10">
    <location>
        <begin position="461"/>
        <end position="544"/>
    </location>
</feature>
<dbReference type="GO" id="GO:0006357">
    <property type="term" value="P:regulation of transcription by RNA polymerase II"/>
    <property type="evidence" value="ECO:0007669"/>
    <property type="project" value="InterPro"/>
</dbReference>
<accession>A0AA38Q974</accession>
<reference evidence="12" key="1">
    <citation type="submission" date="2022-08" db="EMBL/GenBank/DDBJ databases">
        <authorList>
            <consortium name="DOE Joint Genome Institute"/>
            <person name="Min B."/>
            <person name="Riley R."/>
            <person name="Sierra-Patev S."/>
            <person name="Naranjo-Ortiz M."/>
            <person name="Looney B."/>
            <person name="Konkel Z."/>
            <person name="Slot J.C."/>
            <person name="Sakamoto Y."/>
            <person name="Steenwyk J.L."/>
            <person name="Rokas A."/>
            <person name="Carro J."/>
            <person name="Camarero S."/>
            <person name="Ferreira P."/>
            <person name="Molpeceres G."/>
            <person name="Ruiz-Duenas F.J."/>
            <person name="Serrano A."/>
            <person name="Henrissat B."/>
            <person name="Drula E."/>
            <person name="Hughes K.W."/>
            <person name="Mata J.L."/>
            <person name="Ishikawa N.K."/>
            <person name="Vargas-Isla R."/>
            <person name="Ushijima S."/>
            <person name="Smith C.A."/>
            <person name="Ahrendt S."/>
            <person name="Andreopoulos W."/>
            <person name="He G."/>
            <person name="Labutti K."/>
            <person name="Lipzen A."/>
            <person name="Ng V."/>
            <person name="Sandor L."/>
            <person name="Barry K."/>
            <person name="Martinez A.T."/>
            <person name="Xiao Y."/>
            <person name="Gibbons J.G."/>
            <person name="Terashima K."/>
            <person name="Hibbett D.S."/>
            <person name="Grigoriev I.V."/>
        </authorList>
    </citation>
    <scope>NUCLEOTIDE SEQUENCE</scope>
    <source>
        <strain evidence="12">TFB7829</strain>
    </source>
</reference>
<evidence type="ECO:0000256" key="2">
    <source>
        <dbReference type="ARBA" id="ARBA00008638"/>
    </source>
</evidence>
<evidence type="ECO:0000259" key="11">
    <source>
        <dbReference type="SMART" id="SM00385"/>
    </source>
</evidence>
<evidence type="ECO:0000313" key="13">
    <source>
        <dbReference type="Proteomes" id="UP001163850"/>
    </source>
</evidence>
<dbReference type="Proteomes" id="UP001163850">
    <property type="component" value="Unassembled WGS sequence"/>
</dbReference>
<protein>
    <submittedName>
        <fullName evidence="12">Cyclin-like protein</fullName>
    </submittedName>
</protein>
<feature type="domain" description="Cyclin-like" evidence="11">
    <location>
        <begin position="205"/>
        <end position="331"/>
    </location>
</feature>
<evidence type="ECO:0000256" key="10">
    <source>
        <dbReference type="SAM" id="MobiDB-lite"/>
    </source>
</evidence>
<dbReference type="EMBL" id="MU801899">
    <property type="protein sequence ID" value="KAJ3989303.1"/>
    <property type="molecule type" value="Genomic_DNA"/>
</dbReference>
<comment type="similarity">
    <text evidence="2">Belongs to the cyclin family. Cyclin C subfamily.</text>
</comment>
<feature type="region of interest" description="Disordered" evidence="10">
    <location>
        <begin position="269"/>
        <end position="299"/>
    </location>
</feature>
<proteinExistence type="inferred from homology"/>
<gene>
    <name evidence="12" type="ORF">F5890DRAFT_1486747</name>
</gene>
<evidence type="ECO:0000256" key="5">
    <source>
        <dbReference type="ARBA" id="ARBA00023127"/>
    </source>
</evidence>
<keyword evidence="8" id="KW-0539">Nucleus</keyword>
<dbReference type="InterPro" id="IPR043198">
    <property type="entry name" value="Cyclin/Ssn8"/>
</dbReference>
<keyword evidence="3" id="KW-0678">Repressor</keyword>
<keyword evidence="7" id="KW-0804">Transcription</keyword>
<sequence>MATDFWASSHYTRWIVDRATLKQARADDSAYVPEPEYLDFLTIYFANLITKLGKKLQFRQRVVATATVFFRRFYLKNSYCETDPYLVISACCYVAAKAEESPVHIKNVVTESRSVFGQAPYNVKHFPSDNSKLAEMEFYLVDDLECDLVVFHPYRTLLALCKKDSSMSPGGGNSDMPSQEAEAGELGTGIGAEDGPRFWGTGEGKLELSEVALQTAWFIINDTYRSELCLLYPPHLIAITAIYLTLVLHTPTQNSIAHLLPHSSAFNSDIPIASESPQATPQPRRSSRSSDPSSKQTQQDPISFLADLNVSLSTISTIAQEIISMYSLWNRYKEDPTAEETRNSNMGPSMGKRSVTGNPKNTVRGHRVYQSMQNQPNPRNIPASTASDLEWQRERQRLGVMQLQAHAMATYKKQGYLPAPSSQMMSGMPPFFIQQHTQQQIQHPYPPVLAPVSLGSLSPTKRFSAGAGSGSGSGTGSPNSASGGGRIEDLFGDGPGSGSPASHTSQAGVGQRSGSTPLGNTPGSVGEGGTDDSANQPTNPWPFGQGRVVTAMFLSSMLNSMREARMSDMAHPSSGRPVVVNRMLERTG</sequence>
<keyword evidence="4" id="KW-0805">Transcription regulation</keyword>
<evidence type="ECO:0000256" key="1">
    <source>
        <dbReference type="ARBA" id="ARBA00004123"/>
    </source>
</evidence>
<dbReference type="PANTHER" id="PTHR10026">
    <property type="entry name" value="CYCLIN"/>
    <property type="match status" value="1"/>
</dbReference>
<dbReference type="Pfam" id="PF00134">
    <property type="entry name" value="Cyclin_N"/>
    <property type="match status" value="1"/>
</dbReference>
<dbReference type="GO" id="GO:0005634">
    <property type="term" value="C:nucleus"/>
    <property type="evidence" value="ECO:0007669"/>
    <property type="project" value="UniProtKB-SubCell"/>
</dbReference>
<feature type="region of interest" description="Disordered" evidence="10">
    <location>
        <begin position="166"/>
        <end position="187"/>
    </location>
</feature>
<dbReference type="InterPro" id="IPR006671">
    <property type="entry name" value="Cyclin_N"/>
</dbReference>
<dbReference type="Gene3D" id="1.10.472.10">
    <property type="entry name" value="Cyclin-like"/>
    <property type="match status" value="2"/>
</dbReference>
<name>A0AA38Q974_9AGAR</name>
<feature type="region of interest" description="Disordered" evidence="10">
    <location>
        <begin position="566"/>
        <end position="588"/>
    </location>
</feature>
<evidence type="ECO:0000256" key="4">
    <source>
        <dbReference type="ARBA" id="ARBA00023015"/>
    </source>
</evidence>
<keyword evidence="5 9" id="KW-0195">Cyclin</keyword>
<comment type="subcellular location">
    <subcellularLocation>
        <location evidence="1">Nucleus</location>
    </subcellularLocation>
</comment>
<dbReference type="AlphaFoldDB" id="A0AA38Q974"/>
<dbReference type="SMART" id="SM00385">
    <property type="entry name" value="CYCLIN"/>
    <property type="match status" value="2"/>
</dbReference>
<evidence type="ECO:0000313" key="12">
    <source>
        <dbReference type="EMBL" id="KAJ3989303.1"/>
    </source>
</evidence>
<dbReference type="GO" id="GO:0016538">
    <property type="term" value="F:cyclin-dependent protein serine/threonine kinase regulator activity"/>
    <property type="evidence" value="ECO:0007669"/>
    <property type="project" value="InterPro"/>
</dbReference>
<dbReference type="CDD" id="cd20513">
    <property type="entry name" value="CYCLIN_CCNC_rpt1"/>
    <property type="match status" value="1"/>
</dbReference>
<evidence type="ECO:0000256" key="8">
    <source>
        <dbReference type="ARBA" id="ARBA00023242"/>
    </source>
</evidence>
<dbReference type="FunFam" id="1.10.472.10:FF:000076">
    <property type="entry name" value="RNA polymerase II holoenzyme cyclin-like subunit"/>
    <property type="match status" value="1"/>
</dbReference>
<evidence type="ECO:0000256" key="7">
    <source>
        <dbReference type="ARBA" id="ARBA00023163"/>
    </source>
</evidence>
<comment type="caution">
    <text evidence="12">The sequence shown here is derived from an EMBL/GenBank/DDBJ whole genome shotgun (WGS) entry which is preliminary data.</text>
</comment>
<keyword evidence="6" id="KW-0010">Activator</keyword>
<feature type="domain" description="Cyclin-like" evidence="11">
    <location>
        <begin position="47"/>
        <end position="142"/>
    </location>
</feature>
<evidence type="ECO:0000256" key="3">
    <source>
        <dbReference type="ARBA" id="ARBA00022491"/>
    </source>
</evidence>
<dbReference type="SUPFAM" id="SSF47954">
    <property type="entry name" value="Cyclin-like"/>
    <property type="match status" value="2"/>
</dbReference>
<evidence type="ECO:0000256" key="9">
    <source>
        <dbReference type="RuleBase" id="RU000383"/>
    </source>
</evidence>
<dbReference type="InterPro" id="IPR036915">
    <property type="entry name" value="Cyclin-like_sf"/>
</dbReference>
<dbReference type="InterPro" id="IPR013763">
    <property type="entry name" value="Cyclin-like_dom"/>
</dbReference>
<feature type="compositionally biased region" description="Low complexity" evidence="10">
    <location>
        <begin position="276"/>
        <end position="298"/>
    </location>
</feature>
<evidence type="ECO:0000256" key="6">
    <source>
        <dbReference type="ARBA" id="ARBA00023159"/>
    </source>
</evidence>